<feature type="domain" description="B box-type" evidence="7">
    <location>
        <begin position="83"/>
        <end position="124"/>
    </location>
</feature>
<dbReference type="Pfam" id="PF13445">
    <property type="entry name" value="zf-RING_UBOX"/>
    <property type="match status" value="1"/>
</dbReference>
<keyword evidence="3" id="KW-0862">Zinc</keyword>
<dbReference type="Ensembl" id="ENSCSET00000020080.1">
    <property type="protein sequence ID" value="ENSCSEP00000019838.1"/>
    <property type="gene ID" value="ENSCSEG00000012662.1"/>
</dbReference>
<dbReference type="RefSeq" id="XP_008318912.1">
    <property type="nucleotide sequence ID" value="XM_008320690.3"/>
</dbReference>
<evidence type="ECO:0000259" key="6">
    <source>
        <dbReference type="PROSITE" id="PS50089"/>
    </source>
</evidence>
<dbReference type="Gene3D" id="3.30.40.10">
    <property type="entry name" value="Zinc/RING finger domain, C3HC4 (zinc finger)"/>
    <property type="match status" value="1"/>
</dbReference>
<dbReference type="InterPro" id="IPR006574">
    <property type="entry name" value="PRY"/>
</dbReference>
<protein>
    <submittedName>
        <fullName evidence="9">Tripartite motif-containing protein 35-like</fullName>
    </submittedName>
</protein>
<evidence type="ECO:0000256" key="1">
    <source>
        <dbReference type="ARBA" id="ARBA00022723"/>
    </source>
</evidence>
<evidence type="ECO:0000256" key="5">
    <source>
        <dbReference type="SAM" id="Coils"/>
    </source>
</evidence>
<name>A0A3P8VX70_CYNSE</name>
<evidence type="ECO:0000313" key="9">
    <source>
        <dbReference type="Ensembl" id="ENSCSEP00000019838.1"/>
    </source>
</evidence>
<reference evidence="9 10" key="1">
    <citation type="journal article" date="2014" name="Nat. Genet.">
        <title>Whole-genome sequence of a flatfish provides insights into ZW sex chromosome evolution and adaptation to a benthic lifestyle.</title>
        <authorList>
            <person name="Chen S."/>
            <person name="Zhang G."/>
            <person name="Shao C."/>
            <person name="Huang Q."/>
            <person name="Liu G."/>
            <person name="Zhang P."/>
            <person name="Song W."/>
            <person name="An N."/>
            <person name="Chalopin D."/>
            <person name="Volff J.N."/>
            <person name="Hong Y."/>
            <person name="Li Q."/>
            <person name="Sha Z."/>
            <person name="Zhou H."/>
            <person name="Xie M."/>
            <person name="Yu Q."/>
            <person name="Liu Y."/>
            <person name="Xiang H."/>
            <person name="Wang N."/>
            <person name="Wu K."/>
            <person name="Yang C."/>
            <person name="Zhou Q."/>
            <person name="Liao X."/>
            <person name="Yang L."/>
            <person name="Hu Q."/>
            <person name="Zhang J."/>
            <person name="Meng L."/>
            <person name="Jin L."/>
            <person name="Tian Y."/>
            <person name="Lian J."/>
            <person name="Yang J."/>
            <person name="Miao G."/>
            <person name="Liu S."/>
            <person name="Liang Z."/>
            <person name="Yan F."/>
            <person name="Li Y."/>
            <person name="Sun B."/>
            <person name="Zhang H."/>
            <person name="Zhang J."/>
            <person name="Zhu Y."/>
            <person name="Du M."/>
            <person name="Zhao Y."/>
            <person name="Schartl M."/>
            <person name="Tang Q."/>
            <person name="Wang J."/>
        </authorList>
    </citation>
    <scope>NUCLEOTIDE SEQUENCE</scope>
</reference>
<feature type="domain" description="RING-type" evidence="6">
    <location>
        <begin position="11"/>
        <end position="51"/>
    </location>
</feature>
<dbReference type="STRING" id="244447.ENSCSEP00000019838"/>
<dbReference type="CDD" id="cd12893">
    <property type="entry name" value="SPRY_PRY_TRIM35"/>
    <property type="match status" value="1"/>
</dbReference>
<dbReference type="InterPro" id="IPR017907">
    <property type="entry name" value="Znf_RING_CS"/>
</dbReference>
<dbReference type="KEGG" id="csem:103386433"/>
<feature type="coiled-coil region" evidence="5">
    <location>
        <begin position="197"/>
        <end position="231"/>
    </location>
</feature>
<evidence type="ECO:0000259" key="7">
    <source>
        <dbReference type="PROSITE" id="PS50119"/>
    </source>
</evidence>
<reference evidence="9" key="2">
    <citation type="submission" date="2025-08" db="UniProtKB">
        <authorList>
            <consortium name="Ensembl"/>
        </authorList>
    </citation>
    <scope>IDENTIFICATION</scope>
</reference>
<dbReference type="Pfam" id="PF13765">
    <property type="entry name" value="PRY"/>
    <property type="match status" value="1"/>
</dbReference>
<dbReference type="Pfam" id="PF00622">
    <property type="entry name" value="SPRY"/>
    <property type="match status" value="1"/>
</dbReference>
<feature type="domain" description="B30.2/SPRY" evidence="8">
    <location>
        <begin position="273"/>
        <end position="465"/>
    </location>
</feature>
<dbReference type="PROSITE" id="PS50119">
    <property type="entry name" value="ZF_BBOX"/>
    <property type="match status" value="1"/>
</dbReference>
<dbReference type="InterPro" id="IPR013320">
    <property type="entry name" value="ConA-like_dom_sf"/>
</dbReference>
<dbReference type="InterPro" id="IPR027370">
    <property type="entry name" value="Znf-RING_euk"/>
</dbReference>
<evidence type="ECO:0000313" key="10">
    <source>
        <dbReference type="Proteomes" id="UP000265120"/>
    </source>
</evidence>
<dbReference type="SMART" id="SM00589">
    <property type="entry name" value="PRY"/>
    <property type="match status" value="1"/>
</dbReference>
<dbReference type="InterPro" id="IPR001870">
    <property type="entry name" value="B30.2/SPRY"/>
</dbReference>
<dbReference type="InterPro" id="IPR001841">
    <property type="entry name" value="Znf_RING"/>
</dbReference>
<dbReference type="PROSITE" id="PS50188">
    <property type="entry name" value="B302_SPRY"/>
    <property type="match status" value="1"/>
</dbReference>
<keyword evidence="2 4" id="KW-0863">Zinc-finger</keyword>
<evidence type="ECO:0000256" key="4">
    <source>
        <dbReference type="PROSITE-ProRule" id="PRU00024"/>
    </source>
</evidence>
<dbReference type="SUPFAM" id="SSF49899">
    <property type="entry name" value="Concanavalin A-like lectins/glucanases"/>
    <property type="match status" value="1"/>
</dbReference>
<dbReference type="InterPro" id="IPR000315">
    <property type="entry name" value="Znf_B-box"/>
</dbReference>
<dbReference type="PROSITE" id="PS00518">
    <property type="entry name" value="ZF_RING_1"/>
    <property type="match status" value="1"/>
</dbReference>
<reference evidence="9" key="3">
    <citation type="submission" date="2025-09" db="UniProtKB">
        <authorList>
            <consortium name="Ensembl"/>
        </authorList>
    </citation>
    <scope>IDENTIFICATION</scope>
</reference>
<evidence type="ECO:0000256" key="3">
    <source>
        <dbReference type="ARBA" id="ARBA00022833"/>
    </source>
</evidence>
<dbReference type="Proteomes" id="UP000265120">
    <property type="component" value="Chromosome 11"/>
</dbReference>
<accession>A0A3P8VX70</accession>
<dbReference type="InterPro" id="IPR013083">
    <property type="entry name" value="Znf_RING/FYVE/PHD"/>
</dbReference>
<dbReference type="InterPro" id="IPR003877">
    <property type="entry name" value="SPRY_dom"/>
</dbReference>
<keyword evidence="1" id="KW-0479">Metal-binding</keyword>
<dbReference type="GO" id="GO:0008270">
    <property type="term" value="F:zinc ion binding"/>
    <property type="evidence" value="ECO:0007669"/>
    <property type="project" value="UniProtKB-KW"/>
</dbReference>
<dbReference type="OrthoDB" id="6105938at2759"/>
<dbReference type="SMART" id="SM00184">
    <property type="entry name" value="RING"/>
    <property type="match status" value="1"/>
</dbReference>
<dbReference type="PRINTS" id="PR01407">
    <property type="entry name" value="BUTYPHLNCDUF"/>
</dbReference>
<dbReference type="PANTHER" id="PTHR24103">
    <property type="entry name" value="E3 UBIQUITIN-PROTEIN LIGASE TRIM"/>
    <property type="match status" value="1"/>
</dbReference>
<dbReference type="GeneTree" id="ENSGT00970000193381"/>
<dbReference type="SUPFAM" id="SSF57850">
    <property type="entry name" value="RING/U-box"/>
    <property type="match status" value="1"/>
</dbReference>
<proteinExistence type="predicted"/>
<organism evidence="9 10">
    <name type="scientific">Cynoglossus semilaevis</name>
    <name type="common">Tongue sole</name>
    <dbReference type="NCBI Taxonomy" id="244447"/>
    <lineage>
        <taxon>Eukaryota</taxon>
        <taxon>Metazoa</taxon>
        <taxon>Chordata</taxon>
        <taxon>Craniata</taxon>
        <taxon>Vertebrata</taxon>
        <taxon>Euteleostomi</taxon>
        <taxon>Actinopterygii</taxon>
        <taxon>Neopterygii</taxon>
        <taxon>Teleostei</taxon>
        <taxon>Neoteleostei</taxon>
        <taxon>Acanthomorphata</taxon>
        <taxon>Carangaria</taxon>
        <taxon>Pleuronectiformes</taxon>
        <taxon>Pleuronectoidei</taxon>
        <taxon>Cynoglossidae</taxon>
        <taxon>Cynoglossinae</taxon>
        <taxon>Cynoglossus</taxon>
    </lineage>
</organism>
<dbReference type="InParanoid" id="A0A3P8VX70"/>
<dbReference type="Gene3D" id="2.60.120.920">
    <property type="match status" value="1"/>
</dbReference>
<dbReference type="OMA" id="NSGTHEW"/>
<dbReference type="SMART" id="SM00336">
    <property type="entry name" value="BBOX"/>
    <property type="match status" value="1"/>
</dbReference>
<evidence type="ECO:0000259" key="8">
    <source>
        <dbReference type="PROSITE" id="PS50188"/>
    </source>
</evidence>
<dbReference type="InterPro" id="IPR003879">
    <property type="entry name" value="Butyrophylin_SPRY"/>
</dbReference>
<keyword evidence="5" id="KW-0175">Coiled coil</keyword>
<dbReference type="SUPFAM" id="SSF57845">
    <property type="entry name" value="B-box zinc-binding domain"/>
    <property type="match status" value="1"/>
</dbReference>
<dbReference type="GeneID" id="103386433"/>
<sequence>MFSVSDENLSCPVCHDIFNDPVVLLCSHSFCRVCLSNWWKGKSVFECPCCKTKSPNNNPPRNLALKNLCEAALQDKEQRSSTGSEVLCSLHSEKLRLFCLDHKEAVCLICRDSRRHTNHRFRPIDEAANEQREELQKFLKPLQGKLVFYKELKENCAQLAKHVKVQARHTEKVIKEQFQKIQQFLKKEEQARLAAVREEGEQKSQMINEKIEALNKQIAALSQTITATENELEAGDAALLLNYKATVKRVTQRDLKDDPELVSGTLIDVPKHLGNLTFNIWLKMKEMVSYIPVILDPNTADPELIVSEDLSGVRSGRRQPLPRNPERTKFSCCILGSQGFSSGSHSWDVEVGDNKDWELGVLGEYIQINERIQPGLWRLLFSNGKLSAFSTSGSDEEVLLKTLQRVRVHLDFDQQKLSFLDLSTNKVIHTFKHTFTDTLFPYIYTENHPLLKILPAKVNVTLEKETYE</sequence>
<dbReference type="PROSITE" id="PS50089">
    <property type="entry name" value="ZF_RING_2"/>
    <property type="match status" value="1"/>
</dbReference>
<keyword evidence="10" id="KW-1185">Reference proteome</keyword>
<dbReference type="InterPro" id="IPR043136">
    <property type="entry name" value="B30.2/SPRY_sf"/>
</dbReference>
<evidence type="ECO:0000256" key="2">
    <source>
        <dbReference type="ARBA" id="ARBA00022771"/>
    </source>
</evidence>
<dbReference type="InterPro" id="IPR050143">
    <property type="entry name" value="TRIM/RBCC"/>
</dbReference>
<dbReference type="Gene3D" id="3.30.160.60">
    <property type="entry name" value="Classic Zinc Finger"/>
    <property type="match status" value="1"/>
</dbReference>
<dbReference type="Pfam" id="PF00643">
    <property type="entry name" value="zf-B_box"/>
    <property type="match status" value="1"/>
</dbReference>
<dbReference type="FunCoup" id="A0A3P8VX70">
    <property type="interactions" value="175"/>
</dbReference>
<dbReference type="AlphaFoldDB" id="A0A3P8VX70"/>